<dbReference type="AlphaFoldDB" id="A0A4Z0BNK9"/>
<protein>
    <submittedName>
        <fullName evidence="1">FMN-binding negative transcriptional regulator</fullName>
    </submittedName>
</protein>
<accession>A0A4Z0BNK9</accession>
<dbReference type="OrthoDB" id="9794948at2"/>
<sequence length="206" mass="23759">MYQPPHFRSEDPAIAADLMRAYPFASLVSVDDTGFPFVTHLPLHLEEREGRFVLFGHCAKPNPHWRYLKERPQALAVFMGPHAYLSPKVYPDRQRVPSWNYLTVHCRVRAQMVEEPAAKDALLKKLIGDHEPAYAEQWRSLGDEFAQKMLAGIVGFELHVEQWSCKLKINQHRPESHANLREAYGAGNEDERELAAWMKRLGMEGR</sequence>
<dbReference type="Pfam" id="PF04299">
    <property type="entry name" value="FMN_bind_2"/>
    <property type="match status" value="1"/>
</dbReference>
<proteinExistence type="predicted"/>
<dbReference type="InterPro" id="IPR012349">
    <property type="entry name" value="Split_barrel_FMN-bd"/>
</dbReference>
<dbReference type="EMBL" id="SMLM01000003">
    <property type="protein sequence ID" value="TFZ00893.1"/>
    <property type="molecule type" value="Genomic_DNA"/>
</dbReference>
<dbReference type="RefSeq" id="WP_135265231.1">
    <property type="nucleotide sequence ID" value="NZ_SMLM01000003.1"/>
</dbReference>
<evidence type="ECO:0000313" key="2">
    <source>
        <dbReference type="Proteomes" id="UP000298180"/>
    </source>
</evidence>
<dbReference type="InterPro" id="IPR007396">
    <property type="entry name" value="TR_PAI2-type"/>
</dbReference>
<dbReference type="PANTHER" id="PTHR35802:SF1">
    <property type="entry name" value="PROTEASE SYNTHASE AND SPORULATION PROTEIN PAI 2"/>
    <property type="match status" value="1"/>
</dbReference>
<keyword evidence="2" id="KW-1185">Reference proteome</keyword>
<name>A0A4Z0BNK9_9BURK</name>
<dbReference type="PANTHER" id="PTHR35802">
    <property type="entry name" value="PROTEASE SYNTHASE AND SPORULATION PROTEIN PAI 2"/>
    <property type="match status" value="1"/>
</dbReference>
<organism evidence="1 2">
    <name type="scientific">Ramlibacter henchirensis</name>
    <dbReference type="NCBI Taxonomy" id="204072"/>
    <lineage>
        <taxon>Bacteria</taxon>
        <taxon>Pseudomonadati</taxon>
        <taxon>Pseudomonadota</taxon>
        <taxon>Betaproteobacteria</taxon>
        <taxon>Burkholderiales</taxon>
        <taxon>Comamonadaceae</taxon>
        <taxon>Ramlibacter</taxon>
    </lineage>
</organism>
<dbReference type="SUPFAM" id="SSF50475">
    <property type="entry name" value="FMN-binding split barrel"/>
    <property type="match status" value="1"/>
</dbReference>
<evidence type="ECO:0000313" key="1">
    <source>
        <dbReference type="EMBL" id="TFZ00893.1"/>
    </source>
</evidence>
<dbReference type="PIRSF" id="PIRSF010372">
    <property type="entry name" value="PaiB"/>
    <property type="match status" value="1"/>
</dbReference>
<dbReference type="Gene3D" id="2.30.110.10">
    <property type="entry name" value="Electron Transport, Fmn-binding Protein, Chain A"/>
    <property type="match status" value="1"/>
</dbReference>
<comment type="caution">
    <text evidence="1">The sequence shown here is derived from an EMBL/GenBank/DDBJ whole genome shotgun (WGS) entry which is preliminary data.</text>
</comment>
<dbReference type="Proteomes" id="UP000298180">
    <property type="component" value="Unassembled WGS sequence"/>
</dbReference>
<reference evidence="1 2" key="1">
    <citation type="submission" date="2019-03" db="EMBL/GenBank/DDBJ databases">
        <title>Ramlibacter henchirensis DSM 14656, whole genome shotgun sequence.</title>
        <authorList>
            <person name="Zhang X."/>
            <person name="Feng G."/>
            <person name="Zhu H."/>
        </authorList>
    </citation>
    <scope>NUCLEOTIDE SEQUENCE [LARGE SCALE GENOMIC DNA]</scope>
    <source>
        <strain evidence="1 2">DSM 14656</strain>
    </source>
</reference>
<gene>
    <name evidence="1" type="ORF">EZ313_20880</name>
</gene>